<feature type="compositionally biased region" description="Basic residues" evidence="6">
    <location>
        <begin position="159"/>
        <end position="172"/>
    </location>
</feature>
<dbReference type="EMBL" id="VAHF01000011">
    <property type="protein sequence ID" value="TXG51480.1"/>
    <property type="molecule type" value="Genomic_DNA"/>
</dbReference>
<keyword evidence="5" id="KW-0539">Nucleus</keyword>
<comment type="subcellular location">
    <subcellularLocation>
        <location evidence="1">Nucleus</location>
    </subcellularLocation>
</comment>
<comment type="caution">
    <text evidence="8">The sequence shown here is derived from an EMBL/GenBank/DDBJ whole genome shotgun (WGS) entry which is preliminary data.</text>
</comment>
<evidence type="ECO:0000259" key="7">
    <source>
        <dbReference type="PROSITE" id="PS51005"/>
    </source>
</evidence>
<dbReference type="GO" id="GO:0005634">
    <property type="term" value="C:nucleus"/>
    <property type="evidence" value="ECO:0007669"/>
    <property type="project" value="UniProtKB-SubCell"/>
</dbReference>
<accession>A0A5C7H3A2</accession>
<feature type="region of interest" description="Disordered" evidence="6">
    <location>
        <begin position="159"/>
        <end position="203"/>
    </location>
</feature>
<dbReference type="SUPFAM" id="SSF101941">
    <property type="entry name" value="NAC domain"/>
    <property type="match status" value="1"/>
</dbReference>
<evidence type="ECO:0000256" key="2">
    <source>
        <dbReference type="ARBA" id="ARBA00023015"/>
    </source>
</evidence>
<evidence type="ECO:0000256" key="3">
    <source>
        <dbReference type="ARBA" id="ARBA00023125"/>
    </source>
</evidence>
<evidence type="ECO:0000313" key="8">
    <source>
        <dbReference type="EMBL" id="TXG51480.1"/>
    </source>
</evidence>
<dbReference type="InterPro" id="IPR003441">
    <property type="entry name" value="NAC-dom"/>
</dbReference>
<dbReference type="InterPro" id="IPR036093">
    <property type="entry name" value="NAC_dom_sf"/>
</dbReference>
<evidence type="ECO:0000313" key="9">
    <source>
        <dbReference type="Proteomes" id="UP000323000"/>
    </source>
</evidence>
<keyword evidence="9" id="KW-1185">Reference proteome</keyword>
<dbReference type="GO" id="GO:0006355">
    <property type="term" value="P:regulation of DNA-templated transcription"/>
    <property type="evidence" value="ECO:0007669"/>
    <property type="project" value="InterPro"/>
</dbReference>
<dbReference type="Proteomes" id="UP000323000">
    <property type="component" value="Chromosome 11"/>
</dbReference>
<organism evidence="8 9">
    <name type="scientific">Acer yangbiense</name>
    <dbReference type="NCBI Taxonomy" id="1000413"/>
    <lineage>
        <taxon>Eukaryota</taxon>
        <taxon>Viridiplantae</taxon>
        <taxon>Streptophyta</taxon>
        <taxon>Embryophyta</taxon>
        <taxon>Tracheophyta</taxon>
        <taxon>Spermatophyta</taxon>
        <taxon>Magnoliopsida</taxon>
        <taxon>eudicotyledons</taxon>
        <taxon>Gunneridae</taxon>
        <taxon>Pentapetalae</taxon>
        <taxon>rosids</taxon>
        <taxon>malvids</taxon>
        <taxon>Sapindales</taxon>
        <taxon>Sapindaceae</taxon>
        <taxon>Hippocastanoideae</taxon>
        <taxon>Acereae</taxon>
        <taxon>Acer</taxon>
    </lineage>
</organism>
<evidence type="ECO:0000256" key="5">
    <source>
        <dbReference type="ARBA" id="ARBA00023242"/>
    </source>
</evidence>
<keyword evidence="4" id="KW-0804">Transcription</keyword>
<evidence type="ECO:0000256" key="6">
    <source>
        <dbReference type="SAM" id="MobiDB-lite"/>
    </source>
</evidence>
<keyword evidence="3" id="KW-0238">DNA-binding</keyword>
<proteinExistence type="predicted"/>
<dbReference type="GO" id="GO:0003677">
    <property type="term" value="F:DNA binding"/>
    <property type="evidence" value="ECO:0007669"/>
    <property type="project" value="UniProtKB-KW"/>
</dbReference>
<dbReference type="AlphaFoldDB" id="A0A5C7H3A2"/>
<dbReference type="OrthoDB" id="852227at2759"/>
<gene>
    <name evidence="8" type="ORF">EZV62_024004</name>
</gene>
<feature type="domain" description="NAC" evidence="7">
    <location>
        <begin position="7"/>
        <end position="155"/>
    </location>
</feature>
<protein>
    <recommendedName>
        <fullName evidence="7">NAC domain-containing protein</fullName>
    </recommendedName>
</protein>
<keyword evidence="2" id="KW-0805">Transcription regulation</keyword>
<dbReference type="PROSITE" id="PS51005">
    <property type="entry name" value="NAC"/>
    <property type="match status" value="1"/>
</dbReference>
<dbReference type="Pfam" id="PF02365">
    <property type="entry name" value="NAM"/>
    <property type="match status" value="1"/>
</dbReference>
<reference evidence="9" key="1">
    <citation type="journal article" date="2019" name="Gigascience">
        <title>De novo genome assembly of the endangered Acer yangbiense, a plant species with extremely small populations endemic to Yunnan Province, China.</title>
        <authorList>
            <person name="Yang J."/>
            <person name="Wariss H.M."/>
            <person name="Tao L."/>
            <person name="Zhang R."/>
            <person name="Yun Q."/>
            <person name="Hollingsworth P."/>
            <person name="Dao Z."/>
            <person name="Luo G."/>
            <person name="Guo H."/>
            <person name="Ma Y."/>
            <person name="Sun W."/>
        </authorList>
    </citation>
    <scope>NUCLEOTIDE SEQUENCE [LARGE SCALE GENOMIC DNA]</scope>
    <source>
        <strain evidence="9">cv. Malutang</strain>
    </source>
</reference>
<evidence type="ECO:0000256" key="1">
    <source>
        <dbReference type="ARBA" id="ARBA00004123"/>
    </source>
</evidence>
<evidence type="ECO:0000256" key="4">
    <source>
        <dbReference type="ARBA" id="ARBA00023163"/>
    </source>
</evidence>
<name>A0A5C7H3A2_9ROSI</name>
<dbReference type="Gene3D" id="2.170.150.80">
    <property type="entry name" value="NAC domain"/>
    <property type="match status" value="1"/>
</dbReference>
<sequence length="321" mass="35796">MAAGFGHAVGMKFHPSDEELVGFYLLNKICTKTESFNDLEKVLVNECDLYGCEEPWQIWESYGGVHLKDSEALHLFTQLKKVSARRVSRRVGSGTWAGEDGGEKIVVGDVVGFKKRFRYENRHSPQHDGAWIMHEYALVMGPNENDIVLCCLRKNLSGGRRRGPEKKRKRNPKQVDSCDSESSKRSKAVVQENQAHELSETQTSVALTESWTSVSETQSSVALTESWTSVSETQTSVALTESSTIVSETQTSVALTESWTSVSETQTSVALTESSTIVSQSTPTTQFDWVDAAEDDVWNEFLNTMTWPDLDITDLCSLDYV</sequence>
<dbReference type="PANTHER" id="PTHR31989">
    <property type="entry name" value="NAC DOMAIN-CONTAINING PROTEIN 82-RELATED"/>
    <property type="match status" value="1"/>
</dbReference>